<sequence length="248" mass="27351">MLAADGNPPVRADVKRFYKEVGVEEKDEGSFAVTVDGRVVKTPMRAPLVLPSEALAVAVAQEWDAQRTHIEPLFMPLTKFASTVLDRYPEVRDKVTNNLVKYLASDSLAFRNHNPGSLAALQHKKWDPVVEWVGQNHGVVLDVTDGLMPSHPAQSAEALRKYLDALDDWQLVGFDRIAASTRSVTLSLALTEGHLSPEQTLALSRLEEEFQTGVWGVVEGGHDIDETVAMVDLTATDVYLRILQLSQP</sequence>
<dbReference type="RefSeq" id="XP_013762073.1">
    <property type="nucleotide sequence ID" value="XM_013906619.1"/>
</dbReference>
<gene>
    <name evidence="6" type="ORF">AMSG_00895</name>
</gene>
<keyword evidence="5" id="KW-0143">Chaperone</keyword>
<keyword evidence="3" id="KW-0809">Transit peptide</keyword>
<dbReference type="AlphaFoldDB" id="A0A0L0DL30"/>
<dbReference type="GeneID" id="25560671"/>
<protein>
    <submittedName>
        <fullName evidence="6">ATP synthase F1 complex assembly factor 2</fullName>
    </submittedName>
</protein>
<dbReference type="SUPFAM" id="SSF160909">
    <property type="entry name" value="ATP12-like"/>
    <property type="match status" value="1"/>
</dbReference>
<name>A0A0L0DL30_THETB</name>
<dbReference type="InterPro" id="IPR042272">
    <property type="entry name" value="ATP12_ATP_synth-F1-assembly_N"/>
</dbReference>
<dbReference type="InterPro" id="IPR011419">
    <property type="entry name" value="ATP12_ATP_synth-F1-assembly"/>
</dbReference>
<dbReference type="Gene3D" id="3.30.2180.10">
    <property type="entry name" value="ATP12-like"/>
    <property type="match status" value="1"/>
</dbReference>
<organism evidence="6 7">
    <name type="scientific">Thecamonas trahens ATCC 50062</name>
    <dbReference type="NCBI Taxonomy" id="461836"/>
    <lineage>
        <taxon>Eukaryota</taxon>
        <taxon>Apusozoa</taxon>
        <taxon>Apusomonadida</taxon>
        <taxon>Apusomonadidae</taxon>
        <taxon>Thecamonas</taxon>
    </lineage>
</organism>
<keyword evidence="4" id="KW-0496">Mitochondrion</keyword>
<dbReference type="Proteomes" id="UP000054408">
    <property type="component" value="Unassembled WGS sequence"/>
</dbReference>
<dbReference type="STRING" id="461836.A0A0L0DL30"/>
<evidence type="ECO:0000313" key="6">
    <source>
        <dbReference type="EMBL" id="KNC52068.1"/>
    </source>
</evidence>
<accession>A0A0L0DL30</accession>
<proteinExistence type="inferred from homology"/>
<evidence type="ECO:0000256" key="4">
    <source>
        <dbReference type="ARBA" id="ARBA00023128"/>
    </source>
</evidence>
<keyword evidence="7" id="KW-1185">Reference proteome</keyword>
<dbReference type="Gene3D" id="1.10.3580.10">
    <property type="entry name" value="ATP12 ATPase"/>
    <property type="match status" value="1"/>
</dbReference>
<comment type="similarity">
    <text evidence="2">Belongs to the ATP12 family.</text>
</comment>
<comment type="subcellular location">
    <subcellularLocation>
        <location evidence="1">Mitochondrion</location>
    </subcellularLocation>
</comment>
<dbReference type="GO" id="GO:0033615">
    <property type="term" value="P:mitochondrial proton-transporting ATP synthase complex assembly"/>
    <property type="evidence" value="ECO:0007669"/>
    <property type="project" value="TreeGrafter"/>
</dbReference>
<dbReference type="PANTHER" id="PTHR21013">
    <property type="entry name" value="ATP SYNTHASE MITOCHONDRIAL F1 COMPLEX ASSEMBLY FACTOR 2/ATP12 PROTEIN, MITOCHONDRIAL PRECURSOR"/>
    <property type="match status" value="1"/>
</dbReference>
<dbReference type="Pfam" id="PF07542">
    <property type="entry name" value="ATP12"/>
    <property type="match status" value="1"/>
</dbReference>
<evidence type="ECO:0000256" key="3">
    <source>
        <dbReference type="ARBA" id="ARBA00022946"/>
    </source>
</evidence>
<dbReference type="GO" id="GO:0005739">
    <property type="term" value="C:mitochondrion"/>
    <property type="evidence" value="ECO:0007669"/>
    <property type="project" value="UniProtKB-SubCell"/>
</dbReference>
<dbReference type="eggNOG" id="KOG3015">
    <property type="taxonomic scope" value="Eukaryota"/>
</dbReference>
<evidence type="ECO:0000256" key="5">
    <source>
        <dbReference type="ARBA" id="ARBA00023186"/>
    </source>
</evidence>
<dbReference type="PANTHER" id="PTHR21013:SF10">
    <property type="entry name" value="ATP SYNTHASE MITOCHONDRIAL F1 COMPLEX ASSEMBLY FACTOR 2"/>
    <property type="match status" value="1"/>
</dbReference>
<reference evidence="6 7" key="1">
    <citation type="submission" date="2010-05" db="EMBL/GenBank/DDBJ databases">
        <title>The Genome Sequence of Thecamonas trahens ATCC 50062.</title>
        <authorList>
            <consortium name="The Broad Institute Genome Sequencing Platform"/>
            <person name="Russ C."/>
            <person name="Cuomo C."/>
            <person name="Shea T."/>
            <person name="Young S.K."/>
            <person name="Zeng Q."/>
            <person name="Koehrsen M."/>
            <person name="Haas B."/>
            <person name="Borodovsky M."/>
            <person name="Guigo R."/>
            <person name="Alvarado L."/>
            <person name="Berlin A."/>
            <person name="Bochicchio J."/>
            <person name="Borenstein D."/>
            <person name="Chapman S."/>
            <person name="Chen Z."/>
            <person name="Freedman E."/>
            <person name="Gellesch M."/>
            <person name="Goldberg J."/>
            <person name="Griggs A."/>
            <person name="Gujja S."/>
            <person name="Heilman E."/>
            <person name="Heiman D."/>
            <person name="Hepburn T."/>
            <person name="Howarth C."/>
            <person name="Jen D."/>
            <person name="Larson L."/>
            <person name="Mehta T."/>
            <person name="Park D."/>
            <person name="Pearson M."/>
            <person name="Roberts A."/>
            <person name="Saif S."/>
            <person name="Shenoy N."/>
            <person name="Sisk P."/>
            <person name="Stolte C."/>
            <person name="Sykes S."/>
            <person name="Thomson T."/>
            <person name="Walk T."/>
            <person name="White J."/>
            <person name="Yandava C."/>
            <person name="Burger G."/>
            <person name="Gray M.W."/>
            <person name="Holland P.W.H."/>
            <person name="King N."/>
            <person name="Lang F.B.F."/>
            <person name="Roger A.J."/>
            <person name="Ruiz-Trillo I."/>
            <person name="Lander E."/>
            <person name="Nusbaum C."/>
        </authorList>
    </citation>
    <scope>NUCLEOTIDE SEQUENCE [LARGE SCALE GENOMIC DNA]</scope>
    <source>
        <strain evidence="6 7">ATCC 50062</strain>
    </source>
</reference>
<evidence type="ECO:0000256" key="1">
    <source>
        <dbReference type="ARBA" id="ARBA00004173"/>
    </source>
</evidence>
<dbReference type="EMBL" id="GL349436">
    <property type="protein sequence ID" value="KNC52068.1"/>
    <property type="molecule type" value="Genomic_DNA"/>
</dbReference>
<dbReference type="OrthoDB" id="5673at2759"/>
<evidence type="ECO:0000313" key="7">
    <source>
        <dbReference type="Proteomes" id="UP000054408"/>
    </source>
</evidence>
<dbReference type="InterPro" id="IPR023335">
    <property type="entry name" value="ATP12_ortho_dom_sf"/>
</dbReference>
<dbReference type="OMA" id="WDPVLHW"/>
<evidence type="ECO:0000256" key="2">
    <source>
        <dbReference type="ARBA" id="ARBA00008231"/>
    </source>
</evidence>